<keyword evidence="1" id="KW-1133">Transmembrane helix</keyword>
<dbReference type="GO" id="GO:0005829">
    <property type="term" value="C:cytosol"/>
    <property type="evidence" value="ECO:0007669"/>
    <property type="project" value="TreeGrafter"/>
</dbReference>
<feature type="domain" description="Amine oxidase" evidence="2">
    <location>
        <begin position="48"/>
        <end position="295"/>
    </location>
</feature>
<dbReference type="Gene3D" id="3.50.50.60">
    <property type="entry name" value="FAD/NAD(P)-binding domain"/>
    <property type="match status" value="1"/>
</dbReference>
<accession>A0A0F3GUA0</accession>
<sequence length="509" mass="58064">MIDPILPCFLKRIQFFYISGNIVCTYAIMFLYMESKSYECCIIGAGPSGLGAAIELTRGGVKDILIIDKGHRVGGLSRTDIYDGTRFDVGPHRFFTKNQEVNTLWHDTLGADFRPVDRITRIHYKGRFFNYPIKALDVLTKLGIVESAMALGSFAAARFNNSGRLESFEDWITQKFGQKLYETFFKTYTEKVWGLPCNQISAQWAAQRIKGLDVLEIVRNALFSGSKTSPKTLVEHFDYPLLGAGQMYEAMCDGVVALGVDVLLGARVVSFNRRQDIIDSIDVVTEDGRRRRISARHFFNSAALTHFFRLLDPKDDHLDDSSVDALYYRDHITVNILVDDTRVFPDQWIYIHSPDVQVARIANYNNFSAEMIADKKMTALSAEYFVFQHEALWGLSDDSIKELAADELQYLGLIKKERVVSSWVVRETEAYPTYYINFEGAYDVVKAHTDSYVNFSPIGRGGLYKYNNQDHSILSGFLAARNYLNLPGTPYRIWDINIDAQYHENNKRK</sequence>
<dbReference type="Pfam" id="PF01593">
    <property type="entry name" value="Amino_oxidase"/>
    <property type="match status" value="1"/>
</dbReference>
<keyword evidence="1" id="KW-0812">Transmembrane</keyword>
<evidence type="ECO:0000313" key="3">
    <source>
        <dbReference type="EMBL" id="KJU85402.1"/>
    </source>
</evidence>
<evidence type="ECO:0000313" key="4">
    <source>
        <dbReference type="Proteomes" id="UP000033423"/>
    </source>
</evidence>
<comment type="caution">
    <text evidence="3">The sequence shown here is derived from an EMBL/GenBank/DDBJ whole genome shotgun (WGS) entry which is preliminary data.</text>
</comment>
<dbReference type="PRINTS" id="PR00419">
    <property type="entry name" value="ADXRDTASE"/>
</dbReference>
<feature type="transmembrane region" description="Helical" evidence="1">
    <location>
        <begin position="15"/>
        <end position="33"/>
    </location>
</feature>
<name>A0A0F3GUA0_9BACT</name>
<dbReference type="SUPFAM" id="SSF51971">
    <property type="entry name" value="Nucleotide-binding domain"/>
    <property type="match status" value="1"/>
</dbReference>
<dbReference type="GO" id="GO:0050660">
    <property type="term" value="F:flavin adenine dinucleotide binding"/>
    <property type="evidence" value="ECO:0007669"/>
    <property type="project" value="TreeGrafter"/>
</dbReference>
<dbReference type="PANTHER" id="PTHR21197">
    <property type="entry name" value="UDP-GALACTOPYRANOSE MUTASE"/>
    <property type="match status" value="1"/>
</dbReference>
<evidence type="ECO:0000259" key="2">
    <source>
        <dbReference type="Pfam" id="PF01593"/>
    </source>
</evidence>
<evidence type="ECO:0000256" key="1">
    <source>
        <dbReference type="SAM" id="Phobius"/>
    </source>
</evidence>
<dbReference type="NCBIfam" id="NF005548">
    <property type="entry name" value="PRK07208.1-4"/>
    <property type="match status" value="1"/>
</dbReference>
<dbReference type="GO" id="GO:0008767">
    <property type="term" value="F:UDP-galactopyranose mutase activity"/>
    <property type="evidence" value="ECO:0007669"/>
    <property type="project" value="TreeGrafter"/>
</dbReference>
<dbReference type="GO" id="GO:0016491">
    <property type="term" value="F:oxidoreductase activity"/>
    <property type="evidence" value="ECO:0007669"/>
    <property type="project" value="InterPro"/>
</dbReference>
<proteinExistence type="predicted"/>
<keyword evidence="4" id="KW-1185">Reference proteome</keyword>
<gene>
    <name evidence="3" type="ORF">MBAV_002404</name>
</gene>
<dbReference type="PANTHER" id="PTHR21197:SF0">
    <property type="entry name" value="UDP-GALACTOPYRANOSE MUTASE"/>
    <property type="match status" value="1"/>
</dbReference>
<dbReference type="EMBL" id="LACI01001040">
    <property type="protein sequence ID" value="KJU85402.1"/>
    <property type="molecule type" value="Genomic_DNA"/>
</dbReference>
<reference evidence="3 4" key="1">
    <citation type="submission" date="2015-02" db="EMBL/GenBank/DDBJ databases">
        <title>Single-cell genomics of uncultivated deep-branching MTB reveals a conserved set of magnetosome genes.</title>
        <authorList>
            <person name="Kolinko S."/>
            <person name="Richter M."/>
            <person name="Glockner F.O."/>
            <person name="Brachmann A."/>
            <person name="Schuler D."/>
        </authorList>
    </citation>
    <scope>NUCLEOTIDE SEQUENCE [LARGE SCALE GENOMIC DNA]</scope>
    <source>
        <strain evidence="3">TM-1</strain>
    </source>
</reference>
<protein>
    <submittedName>
        <fullName evidence="3">Protoporphyrinogen oxidase</fullName>
    </submittedName>
</protein>
<dbReference type="InterPro" id="IPR036188">
    <property type="entry name" value="FAD/NAD-bd_sf"/>
</dbReference>
<dbReference type="InterPro" id="IPR002937">
    <property type="entry name" value="Amino_oxidase"/>
</dbReference>
<organism evidence="3 4">
    <name type="scientific">Candidatus Magnetobacterium bavaricum</name>
    <dbReference type="NCBI Taxonomy" id="29290"/>
    <lineage>
        <taxon>Bacteria</taxon>
        <taxon>Pseudomonadati</taxon>
        <taxon>Nitrospirota</taxon>
        <taxon>Thermodesulfovibrionia</taxon>
        <taxon>Thermodesulfovibrionales</taxon>
        <taxon>Candidatus Magnetobacteriaceae</taxon>
        <taxon>Candidatus Magnetobacterium</taxon>
    </lineage>
</organism>
<dbReference type="Proteomes" id="UP000033423">
    <property type="component" value="Unassembled WGS sequence"/>
</dbReference>
<dbReference type="NCBIfam" id="NF005545">
    <property type="entry name" value="PRK07208.1-1"/>
    <property type="match status" value="1"/>
</dbReference>
<dbReference type="AlphaFoldDB" id="A0A0F3GUA0"/>
<keyword evidence="1" id="KW-0472">Membrane</keyword>